<keyword evidence="4" id="KW-1185">Reference proteome</keyword>
<keyword evidence="1" id="KW-1133">Transmembrane helix</keyword>
<keyword evidence="1" id="KW-0472">Membrane</keyword>
<proteinExistence type="predicted"/>
<name>A0AAN8PCT6_PATCE</name>
<gene>
    <name evidence="3" type="ORF">SNE40_016189</name>
</gene>
<protein>
    <recommendedName>
        <fullName evidence="5">Transmembrane protein</fullName>
    </recommendedName>
</protein>
<dbReference type="Proteomes" id="UP001347796">
    <property type="component" value="Unassembled WGS sequence"/>
</dbReference>
<evidence type="ECO:0000313" key="3">
    <source>
        <dbReference type="EMBL" id="KAK6172558.1"/>
    </source>
</evidence>
<feature type="transmembrane region" description="Helical" evidence="1">
    <location>
        <begin position="131"/>
        <end position="149"/>
    </location>
</feature>
<evidence type="ECO:0000256" key="2">
    <source>
        <dbReference type="SAM" id="SignalP"/>
    </source>
</evidence>
<reference evidence="3 4" key="1">
    <citation type="submission" date="2024-01" db="EMBL/GenBank/DDBJ databases">
        <title>The genome of the rayed Mediterranean limpet Patella caerulea (Linnaeus, 1758).</title>
        <authorList>
            <person name="Anh-Thu Weber A."/>
            <person name="Halstead-Nussloch G."/>
        </authorList>
    </citation>
    <scope>NUCLEOTIDE SEQUENCE [LARGE SCALE GENOMIC DNA]</scope>
    <source>
        <strain evidence="3">AATW-2023a</strain>
        <tissue evidence="3">Whole specimen</tissue>
    </source>
</reference>
<dbReference type="AlphaFoldDB" id="A0AAN8PCT6"/>
<evidence type="ECO:0000256" key="1">
    <source>
        <dbReference type="SAM" id="Phobius"/>
    </source>
</evidence>
<evidence type="ECO:0008006" key="5">
    <source>
        <dbReference type="Google" id="ProtNLM"/>
    </source>
</evidence>
<evidence type="ECO:0000313" key="4">
    <source>
        <dbReference type="Proteomes" id="UP001347796"/>
    </source>
</evidence>
<accession>A0AAN8PCT6</accession>
<sequence>MKSMLVIFALAVLNCINVANGDCTAATGDGCKTTYEATNKTTDGQKCTALYTYGKCLVDAMCYEGSHKTDFDTAETSAGCGDCKTITGIECFKSNCSAVATVKTCLDDAKCNTGDFKTAYDKFEAGCNGCGTVTVSVLMMFLSTLLIFIKNY</sequence>
<keyword evidence="2" id="KW-0732">Signal</keyword>
<feature type="signal peptide" evidence="2">
    <location>
        <begin position="1"/>
        <end position="21"/>
    </location>
</feature>
<dbReference type="EMBL" id="JAZGQO010000011">
    <property type="protein sequence ID" value="KAK6172558.1"/>
    <property type="molecule type" value="Genomic_DNA"/>
</dbReference>
<comment type="caution">
    <text evidence="3">The sequence shown here is derived from an EMBL/GenBank/DDBJ whole genome shotgun (WGS) entry which is preliminary data.</text>
</comment>
<keyword evidence="1" id="KW-0812">Transmembrane</keyword>
<feature type="chain" id="PRO_5042859582" description="Transmembrane protein" evidence="2">
    <location>
        <begin position="22"/>
        <end position="152"/>
    </location>
</feature>
<organism evidence="3 4">
    <name type="scientific">Patella caerulea</name>
    <name type="common">Rayed Mediterranean limpet</name>
    <dbReference type="NCBI Taxonomy" id="87958"/>
    <lineage>
        <taxon>Eukaryota</taxon>
        <taxon>Metazoa</taxon>
        <taxon>Spiralia</taxon>
        <taxon>Lophotrochozoa</taxon>
        <taxon>Mollusca</taxon>
        <taxon>Gastropoda</taxon>
        <taxon>Patellogastropoda</taxon>
        <taxon>Patelloidea</taxon>
        <taxon>Patellidae</taxon>
        <taxon>Patella</taxon>
    </lineage>
</organism>